<evidence type="ECO:0000313" key="3">
    <source>
        <dbReference type="Proteomes" id="UP001302949"/>
    </source>
</evidence>
<organism evidence="2 3">
    <name type="scientific">Arcicella rigui</name>
    <dbReference type="NCBI Taxonomy" id="797020"/>
    <lineage>
        <taxon>Bacteria</taxon>
        <taxon>Pseudomonadati</taxon>
        <taxon>Bacteroidota</taxon>
        <taxon>Cytophagia</taxon>
        <taxon>Cytophagales</taxon>
        <taxon>Flectobacillaceae</taxon>
        <taxon>Arcicella</taxon>
    </lineage>
</organism>
<keyword evidence="1" id="KW-0472">Membrane</keyword>
<dbReference type="RefSeq" id="WP_323295637.1">
    <property type="nucleotide sequence ID" value="NZ_JAYFUM010000005.1"/>
</dbReference>
<proteinExistence type="predicted"/>
<evidence type="ECO:0000256" key="1">
    <source>
        <dbReference type="SAM" id="Phobius"/>
    </source>
</evidence>
<reference evidence="2 3" key="1">
    <citation type="submission" date="2023-12" db="EMBL/GenBank/DDBJ databases">
        <title>Novel species of the genus Arcicella isolated from rivers.</title>
        <authorList>
            <person name="Lu H."/>
        </authorList>
    </citation>
    <scope>NUCLEOTIDE SEQUENCE [LARGE SCALE GENOMIC DNA]</scope>
    <source>
        <strain evidence="2 3">KCTC 23307</strain>
    </source>
</reference>
<keyword evidence="3" id="KW-1185">Reference proteome</keyword>
<sequence length="226" mass="26687">MKIANIPLITYFASLILIAPLCIGVINIKALKLSPLKIIFYYCILFTLYEIVGWFFALNRWQNHFITNLTNYTDILFWGYYYILVIKSKISKNIIIGLMATSLLIILWSHWGRDFNRIDAFAHSVTNICLICIALIFFYQLLSNLEVTNLFNYAHFWIGVAALVYFSGVFFTYIFSEYIAFNKNQQIIQYWYIKEYLTFIHRVFIAIGFWYGKELIVQSNNKIISM</sequence>
<comment type="caution">
    <text evidence="2">The sequence shown here is derived from an EMBL/GenBank/DDBJ whole genome shotgun (WGS) entry which is preliminary data.</text>
</comment>
<keyword evidence="1" id="KW-0812">Transmembrane</keyword>
<dbReference type="EMBL" id="JAYFUM010000005">
    <property type="protein sequence ID" value="MEA5138470.1"/>
    <property type="molecule type" value="Genomic_DNA"/>
</dbReference>
<keyword evidence="1" id="KW-1133">Transmembrane helix</keyword>
<feature type="transmembrane region" description="Helical" evidence="1">
    <location>
        <begin position="38"/>
        <end position="57"/>
    </location>
</feature>
<protein>
    <submittedName>
        <fullName evidence="2">Uncharacterized protein</fullName>
    </submittedName>
</protein>
<gene>
    <name evidence="2" type="ORF">VB248_04980</name>
</gene>
<feature type="transmembrane region" description="Helical" evidence="1">
    <location>
        <begin position="6"/>
        <end position="26"/>
    </location>
</feature>
<name>A0ABU5Q6J6_9BACT</name>
<accession>A0ABU5Q6J6</accession>
<feature type="transmembrane region" description="Helical" evidence="1">
    <location>
        <begin position="120"/>
        <end position="142"/>
    </location>
</feature>
<evidence type="ECO:0000313" key="2">
    <source>
        <dbReference type="EMBL" id="MEA5138470.1"/>
    </source>
</evidence>
<feature type="transmembrane region" description="Helical" evidence="1">
    <location>
        <begin position="154"/>
        <end position="175"/>
    </location>
</feature>
<feature type="transmembrane region" description="Helical" evidence="1">
    <location>
        <begin position="90"/>
        <end position="108"/>
    </location>
</feature>
<dbReference type="Proteomes" id="UP001302949">
    <property type="component" value="Unassembled WGS sequence"/>
</dbReference>